<keyword evidence="2 4" id="KW-0472">Membrane</keyword>
<sequence>MIHLHKKIQTVIICSMIMILANNALKAQVTQPNWWFGISGAANFNWYDGTTQRLNGSLIVPAAFHKGFGVRPYGSVLVEYRPAGMWGGALNVGYDGRGGKFKEVVAPCNCPADLTTNTSYVTVEPSLRLSVPKTNLYFFAGPRVAFSLTNDFTYTQLKQPTTNAQLSDMHKTIISGQVGVGYEIPLSPAASLTKVNLSPFVSYQPYFGEEPRDIESWSITTVRAGIALKFGRGSKLPVKDITAPPVPEISFTVRAPKTVPLQRQVSETLPLRSSIFFDDGSAEIPGRYIMLSNTQAGNFKEEQLQKQQSDNTTGRSSRQLNVYHNILNILGDRLRANPGTTISLSGASGKGIADGTALAISVKQYIVNTFAIDGSRIATEGRIKPLIPSEQPGGSKELVLLRAGDRRVDVTSTSPQLLMEVGGGLMKPVQIEATQVDPLDSRVVLNVDKAKELFKSWSVDLTDERGVVQHYGPFTNNQESISGAAILGTNPEGNYKVVMVGQTKNGLTITKENSVHLAGVNEAVEKGLRFSILFDFDRANSTAAYTKFLSNTVASSITDGATVIIHGHTDIIGEEDHNLKLSQERAREVQSILERALAKAGKNSVKFETIGFGEDVSHSPFDNNLPEERFYNRTVIIDIIPVK</sequence>
<evidence type="ECO:0000256" key="2">
    <source>
        <dbReference type="ARBA" id="ARBA00023136"/>
    </source>
</evidence>
<keyword evidence="8" id="KW-1185">Reference proteome</keyword>
<dbReference type="SUPFAM" id="SSF103088">
    <property type="entry name" value="OmpA-like"/>
    <property type="match status" value="1"/>
</dbReference>
<keyword evidence="5" id="KW-0732">Signal</keyword>
<evidence type="ECO:0000256" key="4">
    <source>
        <dbReference type="PROSITE-ProRule" id="PRU00473"/>
    </source>
</evidence>
<feature type="chain" id="PRO_5003558928" evidence="5">
    <location>
        <begin position="27"/>
        <end position="643"/>
    </location>
</feature>
<dbReference type="Proteomes" id="UP000002774">
    <property type="component" value="Chromosome"/>
</dbReference>
<evidence type="ECO:0000313" key="7">
    <source>
        <dbReference type="EMBL" id="EHQ31209.1"/>
    </source>
</evidence>
<gene>
    <name evidence="7" type="ORF">Mucpa_7166</name>
</gene>
<accession>H1YBF5</accession>
<dbReference type="AlphaFoldDB" id="H1YBF5"/>
<evidence type="ECO:0000256" key="1">
    <source>
        <dbReference type="ARBA" id="ARBA00004442"/>
    </source>
</evidence>
<feature type="domain" description="OmpA-like" evidence="6">
    <location>
        <begin position="521"/>
        <end position="643"/>
    </location>
</feature>
<dbReference type="HOGENOM" id="CLU_402134_0_0_10"/>
<dbReference type="InterPro" id="IPR050330">
    <property type="entry name" value="Bact_OuterMem_StrucFunc"/>
</dbReference>
<dbReference type="PANTHER" id="PTHR30329:SF21">
    <property type="entry name" value="LIPOPROTEIN YIAD-RELATED"/>
    <property type="match status" value="1"/>
</dbReference>
<dbReference type="GO" id="GO:0009279">
    <property type="term" value="C:cell outer membrane"/>
    <property type="evidence" value="ECO:0007669"/>
    <property type="project" value="UniProtKB-SubCell"/>
</dbReference>
<dbReference type="CDD" id="cd07185">
    <property type="entry name" value="OmpA_C-like"/>
    <property type="match status" value="1"/>
</dbReference>
<dbReference type="STRING" id="714943.Mucpa_7166"/>
<keyword evidence="3" id="KW-0998">Cell outer membrane</keyword>
<evidence type="ECO:0000259" key="6">
    <source>
        <dbReference type="PROSITE" id="PS51123"/>
    </source>
</evidence>
<dbReference type="eggNOG" id="COG2885">
    <property type="taxonomic scope" value="Bacteria"/>
</dbReference>
<dbReference type="RefSeq" id="WP_008513500.1">
    <property type="nucleotide sequence ID" value="NZ_CM001403.1"/>
</dbReference>
<dbReference type="EMBL" id="CM001403">
    <property type="protein sequence ID" value="EHQ31209.1"/>
    <property type="molecule type" value="Genomic_DNA"/>
</dbReference>
<dbReference type="Gene3D" id="3.30.1330.60">
    <property type="entry name" value="OmpA-like domain"/>
    <property type="match status" value="1"/>
</dbReference>
<dbReference type="InterPro" id="IPR006664">
    <property type="entry name" value="OMP_bac"/>
</dbReference>
<name>H1YBF5_9SPHI</name>
<protein>
    <submittedName>
        <fullName evidence="7">OmpA/MotB domain protein</fullName>
    </submittedName>
</protein>
<dbReference type="InterPro" id="IPR036737">
    <property type="entry name" value="OmpA-like_sf"/>
</dbReference>
<dbReference type="Pfam" id="PF00691">
    <property type="entry name" value="OmpA"/>
    <property type="match status" value="1"/>
</dbReference>
<proteinExistence type="predicted"/>
<dbReference type="PANTHER" id="PTHR30329">
    <property type="entry name" value="STATOR ELEMENT OF FLAGELLAR MOTOR COMPLEX"/>
    <property type="match status" value="1"/>
</dbReference>
<dbReference type="InterPro" id="IPR006665">
    <property type="entry name" value="OmpA-like"/>
</dbReference>
<evidence type="ECO:0000313" key="8">
    <source>
        <dbReference type="Proteomes" id="UP000002774"/>
    </source>
</evidence>
<reference evidence="7" key="1">
    <citation type="submission" date="2011-09" db="EMBL/GenBank/DDBJ databases">
        <title>The permanent draft genome of Mucilaginibacter paludis DSM 18603.</title>
        <authorList>
            <consortium name="US DOE Joint Genome Institute (JGI-PGF)"/>
            <person name="Lucas S."/>
            <person name="Han J."/>
            <person name="Lapidus A."/>
            <person name="Bruce D."/>
            <person name="Goodwin L."/>
            <person name="Pitluck S."/>
            <person name="Peters L."/>
            <person name="Kyrpides N."/>
            <person name="Mavromatis K."/>
            <person name="Ivanova N."/>
            <person name="Mikhailova N."/>
            <person name="Held B."/>
            <person name="Detter J.C."/>
            <person name="Tapia R."/>
            <person name="Han C."/>
            <person name="Land M."/>
            <person name="Hauser L."/>
            <person name="Markowitz V."/>
            <person name="Cheng J.-F."/>
            <person name="Hugenholtz P."/>
            <person name="Woyke T."/>
            <person name="Wu D."/>
            <person name="Tindall B."/>
            <person name="Brambilla E."/>
            <person name="Klenk H.-P."/>
            <person name="Eisen J.A."/>
        </authorList>
    </citation>
    <scope>NUCLEOTIDE SEQUENCE [LARGE SCALE GENOMIC DNA]</scope>
    <source>
        <strain evidence="7">DSM 18603</strain>
    </source>
</reference>
<evidence type="ECO:0000256" key="5">
    <source>
        <dbReference type="SAM" id="SignalP"/>
    </source>
</evidence>
<dbReference type="PROSITE" id="PS51123">
    <property type="entry name" value="OMPA_2"/>
    <property type="match status" value="1"/>
</dbReference>
<comment type="subcellular location">
    <subcellularLocation>
        <location evidence="1">Cell outer membrane</location>
    </subcellularLocation>
</comment>
<evidence type="ECO:0000256" key="3">
    <source>
        <dbReference type="ARBA" id="ARBA00023237"/>
    </source>
</evidence>
<dbReference type="PRINTS" id="PR01021">
    <property type="entry name" value="OMPADOMAIN"/>
</dbReference>
<organism evidence="7 8">
    <name type="scientific">Mucilaginibacter paludis DSM 18603</name>
    <dbReference type="NCBI Taxonomy" id="714943"/>
    <lineage>
        <taxon>Bacteria</taxon>
        <taxon>Pseudomonadati</taxon>
        <taxon>Bacteroidota</taxon>
        <taxon>Sphingobacteriia</taxon>
        <taxon>Sphingobacteriales</taxon>
        <taxon>Sphingobacteriaceae</taxon>
        <taxon>Mucilaginibacter</taxon>
    </lineage>
</organism>
<feature type="signal peptide" evidence="5">
    <location>
        <begin position="1"/>
        <end position="26"/>
    </location>
</feature>